<keyword evidence="3" id="KW-1185">Reference proteome</keyword>
<proteinExistence type="predicted"/>
<reference evidence="2 3" key="1">
    <citation type="submission" date="2019-02" db="EMBL/GenBank/DDBJ databases">
        <title>Deep-cultivation of Planctomycetes and their phenomic and genomic characterization uncovers novel biology.</title>
        <authorList>
            <person name="Wiegand S."/>
            <person name="Jogler M."/>
            <person name="Boedeker C."/>
            <person name="Pinto D."/>
            <person name="Vollmers J."/>
            <person name="Rivas-Marin E."/>
            <person name="Kohn T."/>
            <person name="Peeters S.H."/>
            <person name="Heuer A."/>
            <person name="Rast P."/>
            <person name="Oberbeckmann S."/>
            <person name="Bunk B."/>
            <person name="Jeske O."/>
            <person name="Meyerdierks A."/>
            <person name="Storesund J.E."/>
            <person name="Kallscheuer N."/>
            <person name="Luecker S."/>
            <person name="Lage O.M."/>
            <person name="Pohl T."/>
            <person name="Merkel B.J."/>
            <person name="Hornburger P."/>
            <person name="Mueller R.-W."/>
            <person name="Bruemmer F."/>
            <person name="Labrenz M."/>
            <person name="Spormann A.M."/>
            <person name="Op den Camp H."/>
            <person name="Overmann J."/>
            <person name="Amann R."/>
            <person name="Jetten M.S.M."/>
            <person name="Mascher T."/>
            <person name="Medema M.H."/>
            <person name="Devos D.P."/>
            <person name="Kaster A.-K."/>
            <person name="Ovreas L."/>
            <person name="Rohde M."/>
            <person name="Galperin M.Y."/>
            <person name="Jogler C."/>
        </authorList>
    </citation>
    <scope>NUCLEOTIDE SEQUENCE [LARGE SCALE GENOMIC DNA]</scope>
    <source>
        <strain evidence="2 3">V22</strain>
    </source>
</reference>
<feature type="domain" description="Immunity MXAN-0049 protein" evidence="1">
    <location>
        <begin position="109"/>
        <end position="190"/>
    </location>
</feature>
<evidence type="ECO:0000313" key="2">
    <source>
        <dbReference type="EMBL" id="QDT64553.1"/>
    </source>
</evidence>
<dbReference type="AlphaFoldDB" id="A0A517T855"/>
<dbReference type="RefSeq" id="WP_145261816.1">
    <property type="nucleotide sequence ID" value="NZ_CP036316.1"/>
</dbReference>
<dbReference type="Proteomes" id="UP000319976">
    <property type="component" value="Chromosome"/>
</dbReference>
<organism evidence="2 3">
    <name type="scientific">Calycomorphotria hydatis</name>
    <dbReference type="NCBI Taxonomy" id="2528027"/>
    <lineage>
        <taxon>Bacteria</taxon>
        <taxon>Pseudomonadati</taxon>
        <taxon>Planctomycetota</taxon>
        <taxon>Planctomycetia</taxon>
        <taxon>Planctomycetales</taxon>
        <taxon>Planctomycetaceae</taxon>
        <taxon>Calycomorphotria</taxon>
    </lineage>
</organism>
<dbReference type="KEGG" id="chya:V22_17880"/>
<accession>A0A517T855</accession>
<sequence>MKKKTKIYKLECVCDNPLYEGWAFEGAPASVLGRVDLDDDFFPDDEANRDWKKLPLSDKWKPPRVIGRVREYNDYPCINFNIPAVSEKAVNCIGDILRSNGELLPVESPFGKYYAYNLLTVCDCLDLKNSRYEDISRECDYKEIEQFNFVKSKVGGLTIFHIPEDPSMVLVTSKFVDVIRSHGLNGFYFIPLWPVTENTNWQTEESKRRKVERDLRKQNNLDLKAHTLVICMGTNNERTLRKKKSAVREYMNLIDAILYDPSGDKPYFGHLEGDECVDGETRLFISCPDVEILYKKLEQFLATMNWEGRVLVYLRYGEMYDAEAKETCYEFIY</sequence>
<dbReference type="Pfam" id="PF07791">
    <property type="entry name" value="Imm11"/>
    <property type="match status" value="1"/>
</dbReference>
<evidence type="ECO:0000313" key="3">
    <source>
        <dbReference type="Proteomes" id="UP000319976"/>
    </source>
</evidence>
<name>A0A517T855_9PLAN</name>
<gene>
    <name evidence="2" type="ORF">V22_17880</name>
</gene>
<dbReference type="OrthoDB" id="214470at2"/>
<dbReference type="EMBL" id="CP036316">
    <property type="protein sequence ID" value="QDT64553.1"/>
    <property type="molecule type" value="Genomic_DNA"/>
</dbReference>
<dbReference type="InterPro" id="IPR012433">
    <property type="entry name" value="Imm11"/>
</dbReference>
<protein>
    <recommendedName>
        <fullName evidence="1">Immunity MXAN-0049 protein domain-containing protein</fullName>
    </recommendedName>
</protein>
<evidence type="ECO:0000259" key="1">
    <source>
        <dbReference type="Pfam" id="PF07791"/>
    </source>
</evidence>